<evidence type="ECO:0000256" key="2">
    <source>
        <dbReference type="ARBA" id="ARBA00023002"/>
    </source>
</evidence>
<dbReference type="InterPro" id="IPR013708">
    <property type="entry name" value="Shikimate_DH-bd_N"/>
</dbReference>
<dbReference type="Gene3D" id="3.40.50.720">
    <property type="entry name" value="NAD(P)-binding Rossmann-like Domain"/>
    <property type="match status" value="1"/>
</dbReference>
<comment type="caution">
    <text evidence="5">The sequence shown here is derived from an EMBL/GenBank/DDBJ whole genome shotgun (WGS) entry which is preliminary data.</text>
</comment>
<keyword evidence="2 5" id="KW-0560">Oxidoreductase</keyword>
<dbReference type="InterPro" id="IPR046346">
    <property type="entry name" value="Aminoacid_DH-like_N_sf"/>
</dbReference>
<dbReference type="PANTHER" id="PTHR21089">
    <property type="entry name" value="SHIKIMATE DEHYDROGENASE"/>
    <property type="match status" value="1"/>
</dbReference>
<dbReference type="Gene3D" id="3.40.50.10860">
    <property type="entry name" value="Leucine Dehydrogenase, chain A, domain 1"/>
    <property type="match status" value="1"/>
</dbReference>
<comment type="pathway">
    <text evidence="1">Metabolic intermediate biosynthesis; chorismate biosynthesis; chorismate from D-erythrose 4-phosphate and phosphoenolpyruvate: step 4/7.</text>
</comment>
<organism evidence="5 6">
    <name type="scientific">Paraburkholderia metrosideri</name>
    <dbReference type="NCBI Taxonomy" id="580937"/>
    <lineage>
        <taxon>Bacteria</taxon>
        <taxon>Pseudomonadati</taxon>
        <taxon>Pseudomonadota</taxon>
        <taxon>Betaproteobacteria</taxon>
        <taxon>Burkholderiales</taxon>
        <taxon>Burkholderiaceae</taxon>
        <taxon>Paraburkholderia</taxon>
    </lineage>
</organism>
<dbReference type="EMBL" id="CAJHCP010000002">
    <property type="protein sequence ID" value="CAD6517661.1"/>
    <property type="molecule type" value="Genomic_DNA"/>
</dbReference>
<keyword evidence="3" id="KW-0028">Amino-acid biosynthesis</keyword>
<dbReference type="Pfam" id="PF08501">
    <property type="entry name" value="Shikimate_dh_N"/>
    <property type="match status" value="1"/>
</dbReference>
<dbReference type="GO" id="GO:0004764">
    <property type="term" value="F:shikimate 3-dehydrogenase (NADP+) activity"/>
    <property type="evidence" value="ECO:0007669"/>
    <property type="project" value="UniProtKB-EC"/>
</dbReference>
<name>A0ABM8NCQ0_9BURK</name>
<dbReference type="SUPFAM" id="SSF51735">
    <property type="entry name" value="NAD(P)-binding Rossmann-fold domains"/>
    <property type="match status" value="1"/>
</dbReference>
<evidence type="ECO:0000313" key="6">
    <source>
        <dbReference type="Proteomes" id="UP000598032"/>
    </source>
</evidence>
<keyword evidence="3" id="KW-0057">Aromatic amino acid biosynthesis</keyword>
<accession>A0ABM8NCQ0</accession>
<dbReference type="PANTHER" id="PTHR21089:SF1">
    <property type="entry name" value="BIFUNCTIONAL 3-DEHYDROQUINATE DEHYDRATASE_SHIKIMATE DEHYDROGENASE, CHLOROPLASTIC"/>
    <property type="match status" value="1"/>
</dbReference>
<dbReference type="Proteomes" id="UP000598032">
    <property type="component" value="Unassembled WGS sequence"/>
</dbReference>
<sequence length="309" mass="33342">MMRLSHRTTVYRAIFLFEALFLGDRGRIISAYLQRHPVQFMISGSTELLAIVGSPIAQVKSPHNFNAWFERHGKDASMIPVDLDARSVGPFIEAMRAWRNLRGCVVTVPYKQDMAARVDVLSDRARALGCVNVIRREVDGTLIGDMVDGDGFINAARAHGFDPAGARALVIGAGGVGSAIAWSLCEHGAKSITLTDLDTSRTRRLRTLLGAHFPAVDTGTDFESLASFDLVVNASPVGMAGNETLPLPRDLMATLRADILVADVVTSPDVTRFLDVARDAGCRIQTGAEMALAQFGNLGAFMKMTPLDA</sequence>
<feature type="domain" description="Shikimate dehydrogenase substrate binding N-terminal" evidence="4">
    <location>
        <begin position="51"/>
        <end position="134"/>
    </location>
</feature>
<keyword evidence="6" id="KW-1185">Reference proteome</keyword>
<reference evidence="5 6" key="1">
    <citation type="submission" date="2020-10" db="EMBL/GenBank/DDBJ databases">
        <authorList>
            <person name="Peeters C."/>
        </authorList>
    </citation>
    <scope>NUCLEOTIDE SEQUENCE [LARGE SCALE GENOMIC DNA]</scope>
    <source>
        <strain evidence="5 6">LMG 28140</strain>
    </source>
</reference>
<dbReference type="InterPro" id="IPR022893">
    <property type="entry name" value="Shikimate_DH_fam"/>
</dbReference>
<evidence type="ECO:0000313" key="5">
    <source>
        <dbReference type="EMBL" id="CAD6517661.1"/>
    </source>
</evidence>
<dbReference type="EC" id="1.1.1.25" evidence="5"/>
<dbReference type="SUPFAM" id="SSF53223">
    <property type="entry name" value="Aminoacid dehydrogenase-like, N-terminal domain"/>
    <property type="match status" value="1"/>
</dbReference>
<dbReference type="CDD" id="cd01065">
    <property type="entry name" value="NAD_bind_Shikimate_DH"/>
    <property type="match status" value="1"/>
</dbReference>
<proteinExistence type="predicted"/>
<evidence type="ECO:0000259" key="4">
    <source>
        <dbReference type="Pfam" id="PF08501"/>
    </source>
</evidence>
<evidence type="ECO:0000256" key="3">
    <source>
        <dbReference type="ARBA" id="ARBA00023141"/>
    </source>
</evidence>
<protein>
    <submittedName>
        <fullName evidence="5">Shikimate dehydrogenase (NADP(+))</fullName>
        <ecNumber evidence="5">1.1.1.25</ecNumber>
    </submittedName>
</protein>
<gene>
    <name evidence="5" type="primary">aroE_2</name>
    <name evidence="5" type="ORF">LMG28140_00970</name>
</gene>
<dbReference type="InterPro" id="IPR036291">
    <property type="entry name" value="NAD(P)-bd_dom_sf"/>
</dbReference>
<evidence type="ECO:0000256" key="1">
    <source>
        <dbReference type="ARBA" id="ARBA00004871"/>
    </source>
</evidence>